<proteinExistence type="predicted"/>
<gene>
    <name evidence="1" type="ORF">SPICI04_016</name>
</gene>
<evidence type="ECO:0000313" key="1">
    <source>
        <dbReference type="EMBL" id="CAK98808.1"/>
    </source>
</evidence>
<dbReference type="EMBL" id="AM285305">
    <property type="protein sequence ID" value="CAK98808.1"/>
    <property type="molecule type" value="Genomic_DNA"/>
</dbReference>
<dbReference type="AlphaFoldDB" id="Q14NX1"/>
<protein>
    <submittedName>
        <fullName evidence="1">Uncharacterized protein</fullName>
    </submittedName>
</protein>
<reference evidence="1" key="1">
    <citation type="journal article" date="2010" name="Appl. Environ. Microbiol.">
        <title>Partial chromosome sequence of Spiroplasma citri reveals extensive viral invasion and important gene decay.</title>
        <authorList>
            <person name="Carle P."/>
            <person name="Saillard C."/>
            <person name="Carrere N."/>
            <person name="Carrere S."/>
            <person name="Duret S."/>
            <person name="Eveillard S."/>
            <person name="Gaurivaud P."/>
            <person name="Gourgues G."/>
            <person name="Gouzy J."/>
            <person name="Salar P."/>
            <person name="Verdin E."/>
            <person name="Breton M."/>
            <person name="Blanchard A."/>
            <person name="Laigret F."/>
            <person name="Bove J.M."/>
            <person name="Renaudin J."/>
            <person name="Foissac X."/>
        </authorList>
    </citation>
    <scope>NUCLEOTIDE SEQUENCE</scope>
    <source>
        <strain evidence="1">GII3-3X</strain>
    </source>
</reference>
<organism evidence="1">
    <name type="scientific">Spiroplasma citri</name>
    <dbReference type="NCBI Taxonomy" id="2133"/>
    <lineage>
        <taxon>Bacteria</taxon>
        <taxon>Bacillati</taxon>
        <taxon>Mycoplasmatota</taxon>
        <taxon>Mollicutes</taxon>
        <taxon>Entomoplasmatales</taxon>
        <taxon>Spiroplasmataceae</taxon>
        <taxon>Spiroplasma</taxon>
    </lineage>
</organism>
<accession>Q14NX1</accession>
<sequence length="50" mass="6009">MLIFAWKKVKIDLNNVQHICNQIEKFEFEELFTVLAKIEEVVKDRTNEVD</sequence>
<name>Q14NX1_SPICI</name>